<evidence type="ECO:0000313" key="1">
    <source>
        <dbReference type="EMBL" id="EGN57222.1"/>
    </source>
</evidence>
<gene>
    <name evidence="1" type="ORF">Premu_1817</name>
</gene>
<keyword evidence="2" id="KW-1185">Reference proteome</keyword>
<proteinExistence type="predicted"/>
<dbReference type="HOGENOM" id="CLU_3139180_0_0_10"/>
<protein>
    <submittedName>
        <fullName evidence="1">Uncharacterized protein</fullName>
    </submittedName>
</protein>
<evidence type="ECO:0000313" key="2">
    <source>
        <dbReference type="Proteomes" id="UP000002772"/>
    </source>
</evidence>
<dbReference type="AlphaFoldDB" id="F8N6B7"/>
<dbReference type="EMBL" id="GL945017">
    <property type="protein sequence ID" value="EGN57222.1"/>
    <property type="molecule type" value="Genomic_DNA"/>
</dbReference>
<dbReference type="Proteomes" id="UP000002772">
    <property type="component" value="Unassembled WGS sequence"/>
</dbReference>
<dbReference type="STRING" id="688246.Premu_1817"/>
<sequence length="49" mass="5675">MMVSYGVTQWNFNTNVTTNSFNRIRYNSLVISSLNDYFLPLLPLFTPQG</sequence>
<accession>F8N6B7</accession>
<name>F8N6B7_9BACT</name>
<organism evidence="1 2">
    <name type="scientific">Hallella multisaccharivorax DSM 17128</name>
    <dbReference type="NCBI Taxonomy" id="688246"/>
    <lineage>
        <taxon>Bacteria</taxon>
        <taxon>Pseudomonadati</taxon>
        <taxon>Bacteroidota</taxon>
        <taxon>Bacteroidia</taxon>
        <taxon>Bacteroidales</taxon>
        <taxon>Prevotellaceae</taxon>
        <taxon>Hallella</taxon>
    </lineage>
</organism>
<reference evidence="2" key="1">
    <citation type="journal article" date="2011" name="Stand. Genomic Sci.">
        <title>Non-contiguous finished genome sequence of the opportunistic oral pathogen Prevotella multisaccharivorax type strain (PPPA20).</title>
        <authorList>
            <person name="Pati A."/>
            <person name="Gronow S."/>
            <person name="Lu M."/>
            <person name="Lapidus A."/>
            <person name="Nolan M."/>
            <person name="Lucas S."/>
            <person name="Hammon N."/>
            <person name="Deshpande S."/>
            <person name="Cheng J.F."/>
            <person name="Tapia R."/>
            <person name="Han C."/>
            <person name="Goodwin L."/>
            <person name="Pitluck S."/>
            <person name="Liolios K."/>
            <person name="Pagani I."/>
            <person name="Mavromatis K."/>
            <person name="Mikhailova N."/>
            <person name="Huntemann M."/>
            <person name="Chen A."/>
            <person name="Palaniappan K."/>
            <person name="Land M."/>
            <person name="Hauser L."/>
            <person name="Detter J.C."/>
            <person name="Brambilla E.M."/>
            <person name="Rohde M."/>
            <person name="Goker M."/>
            <person name="Woyke T."/>
            <person name="Bristow J."/>
            <person name="Eisen J.A."/>
            <person name="Markowitz V."/>
            <person name="Hugenholtz P."/>
            <person name="Kyrpides N.C."/>
            <person name="Klenk H.P."/>
            <person name="Ivanova N."/>
        </authorList>
    </citation>
    <scope>NUCLEOTIDE SEQUENCE [LARGE SCALE GENOMIC DNA]</scope>
    <source>
        <strain evidence="2">DSM 17128</strain>
    </source>
</reference>